<gene>
    <name evidence="2" type="ORF">TCM_002783</name>
</gene>
<dbReference type="Proteomes" id="UP000026915">
    <property type="component" value="Chromosome 1"/>
</dbReference>
<sequence>MAGRTPSHPFAVPSPTHYAGWGFWPPTPGVPEPPSSGCPKNWTTRLFKTLNLQKNKRQQLATKRERNNTKKKEKG</sequence>
<proteinExistence type="predicted"/>
<dbReference type="EMBL" id="CM001879">
    <property type="protein sequence ID" value="EOX93837.1"/>
    <property type="molecule type" value="Genomic_DNA"/>
</dbReference>
<name>A0A061DN34_THECC</name>
<feature type="compositionally biased region" description="Pro residues" evidence="1">
    <location>
        <begin position="25"/>
        <end position="36"/>
    </location>
</feature>
<evidence type="ECO:0000313" key="3">
    <source>
        <dbReference type="Proteomes" id="UP000026915"/>
    </source>
</evidence>
<dbReference type="HOGENOM" id="CLU_200030_0_0_1"/>
<dbReference type="InParanoid" id="A0A061DN34"/>
<protein>
    <submittedName>
        <fullName evidence="2">Uncharacterized protein</fullName>
    </submittedName>
</protein>
<organism evidence="2 3">
    <name type="scientific">Theobroma cacao</name>
    <name type="common">Cacao</name>
    <name type="synonym">Cocoa</name>
    <dbReference type="NCBI Taxonomy" id="3641"/>
    <lineage>
        <taxon>Eukaryota</taxon>
        <taxon>Viridiplantae</taxon>
        <taxon>Streptophyta</taxon>
        <taxon>Embryophyta</taxon>
        <taxon>Tracheophyta</taxon>
        <taxon>Spermatophyta</taxon>
        <taxon>Magnoliopsida</taxon>
        <taxon>eudicotyledons</taxon>
        <taxon>Gunneridae</taxon>
        <taxon>Pentapetalae</taxon>
        <taxon>rosids</taxon>
        <taxon>malvids</taxon>
        <taxon>Malvales</taxon>
        <taxon>Malvaceae</taxon>
        <taxon>Byttnerioideae</taxon>
        <taxon>Theobroma</taxon>
    </lineage>
</organism>
<evidence type="ECO:0000313" key="2">
    <source>
        <dbReference type="EMBL" id="EOX93837.1"/>
    </source>
</evidence>
<feature type="compositionally biased region" description="Polar residues" evidence="1">
    <location>
        <begin position="41"/>
        <end position="61"/>
    </location>
</feature>
<feature type="compositionally biased region" description="Basic and acidic residues" evidence="1">
    <location>
        <begin position="62"/>
        <end position="75"/>
    </location>
</feature>
<dbReference type="Gramene" id="EOX93837">
    <property type="protein sequence ID" value="EOX93837"/>
    <property type="gene ID" value="TCM_002783"/>
</dbReference>
<feature type="region of interest" description="Disordered" evidence="1">
    <location>
        <begin position="1"/>
        <end position="75"/>
    </location>
</feature>
<reference evidence="2 3" key="1">
    <citation type="journal article" date="2013" name="Genome Biol.">
        <title>The genome sequence of the most widely cultivated cacao type and its use to identify candidate genes regulating pod color.</title>
        <authorList>
            <person name="Motamayor J.C."/>
            <person name="Mockaitis K."/>
            <person name="Schmutz J."/>
            <person name="Haiminen N."/>
            <person name="Iii D.L."/>
            <person name="Cornejo O."/>
            <person name="Findley S.D."/>
            <person name="Zheng P."/>
            <person name="Utro F."/>
            <person name="Royaert S."/>
            <person name="Saski C."/>
            <person name="Jenkins J."/>
            <person name="Podicheti R."/>
            <person name="Zhao M."/>
            <person name="Scheffler B.E."/>
            <person name="Stack J.C."/>
            <person name="Feltus F.A."/>
            <person name="Mustiga G.M."/>
            <person name="Amores F."/>
            <person name="Phillips W."/>
            <person name="Marelli J.P."/>
            <person name="May G.D."/>
            <person name="Shapiro H."/>
            <person name="Ma J."/>
            <person name="Bustamante C.D."/>
            <person name="Schnell R.J."/>
            <person name="Main D."/>
            <person name="Gilbert D."/>
            <person name="Parida L."/>
            <person name="Kuhn D.N."/>
        </authorList>
    </citation>
    <scope>NUCLEOTIDE SEQUENCE [LARGE SCALE GENOMIC DNA]</scope>
    <source>
        <strain evidence="3">cv. Matina 1-6</strain>
    </source>
</reference>
<keyword evidence="3" id="KW-1185">Reference proteome</keyword>
<dbReference type="AlphaFoldDB" id="A0A061DN34"/>
<accession>A0A061DN34</accession>
<evidence type="ECO:0000256" key="1">
    <source>
        <dbReference type="SAM" id="MobiDB-lite"/>
    </source>
</evidence>